<gene>
    <name evidence="1" type="ORF">BLA29_006315</name>
</gene>
<comment type="caution">
    <text evidence="1">The sequence shown here is derived from an EMBL/GenBank/DDBJ whole genome shotgun (WGS) entry which is preliminary data.</text>
</comment>
<proteinExistence type="predicted"/>
<dbReference type="AlphaFoldDB" id="A0A1Y3ASF3"/>
<evidence type="ECO:0000313" key="1">
    <source>
        <dbReference type="EMBL" id="OTF70774.1"/>
    </source>
</evidence>
<accession>A0A1Y3ASF3</accession>
<sequence length="73" mass="8513">MNKGEYNVHHVEMTRILFVCNYIAVQYIHMDFWPTNEFGFIRSVPVDDFDVIVDDVCTADKSDDILDDLLAIE</sequence>
<keyword evidence="2" id="KW-1185">Reference proteome</keyword>
<evidence type="ECO:0000313" key="2">
    <source>
        <dbReference type="Proteomes" id="UP000194236"/>
    </source>
</evidence>
<dbReference type="Proteomes" id="UP000194236">
    <property type="component" value="Unassembled WGS sequence"/>
</dbReference>
<reference evidence="1 2" key="1">
    <citation type="submission" date="2017-03" db="EMBL/GenBank/DDBJ databases">
        <title>Genome Survey of Euroglyphus maynei.</title>
        <authorList>
            <person name="Arlian L.G."/>
            <person name="Morgan M.S."/>
            <person name="Rider S.D."/>
        </authorList>
    </citation>
    <scope>NUCLEOTIDE SEQUENCE [LARGE SCALE GENOMIC DNA]</scope>
    <source>
        <strain evidence="1">Arlian Lab</strain>
        <tissue evidence="1">Whole body</tissue>
    </source>
</reference>
<name>A0A1Y3ASF3_EURMA</name>
<organism evidence="1 2">
    <name type="scientific">Euroglyphus maynei</name>
    <name type="common">Mayne's house dust mite</name>
    <dbReference type="NCBI Taxonomy" id="6958"/>
    <lineage>
        <taxon>Eukaryota</taxon>
        <taxon>Metazoa</taxon>
        <taxon>Ecdysozoa</taxon>
        <taxon>Arthropoda</taxon>
        <taxon>Chelicerata</taxon>
        <taxon>Arachnida</taxon>
        <taxon>Acari</taxon>
        <taxon>Acariformes</taxon>
        <taxon>Sarcoptiformes</taxon>
        <taxon>Astigmata</taxon>
        <taxon>Psoroptidia</taxon>
        <taxon>Analgoidea</taxon>
        <taxon>Pyroglyphidae</taxon>
        <taxon>Pyroglyphinae</taxon>
        <taxon>Euroglyphus</taxon>
    </lineage>
</organism>
<dbReference type="EMBL" id="MUJZ01064067">
    <property type="protein sequence ID" value="OTF70774.1"/>
    <property type="molecule type" value="Genomic_DNA"/>
</dbReference>
<protein>
    <submittedName>
        <fullName evidence="1">Uncharacterized protein</fullName>
    </submittedName>
</protein>